<evidence type="ECO:0000256" key="1">
    <source>
        <dbReference type="ARBA" id="ARBA00006718"/>
    </source>
</evidence>
<dbReference type="SUPFAM" id="SSF89360">
    <property type="entry name" value="HesB-like domain"/>
    <property type="match status" value="1"/>
</dbReference>
<dbReference type="Gene3D" id="2.60.300.12">
    <property type="entry name" value="HesB-like domain"/>
    <property type="match status" value="1"/>
</dbReference>
<feature type="domain" description="Core" evidence="2">
    <location>
        <begin position="20"/>
        <end position="108"/>
    </location>
</feature>
<accession>A0A3B1AB23</accession>
<comment type="similarity">
    <text evidence="1">Belongs to the HesB/IscA family.</text>
</comment>
<dbReference type="GO" id="GO:0016226">
    <property type="term" value="P:iron-sulfur cluster assembly"/>
    <property type="evidence" value="ECO:0007669"/>
    <property type="project" value="InterPro"/>
</dbReference>
<dbReference type="InterPro" id="IPR000361">
    <property type="entry name" value="ATAP_core_dom"/>
</dbReference>
<sequence>MNDMTAAVFNTAITDSDMVITDSAIAQMAELITNGEDDVQAIRVFVSGGGCGGMTYGMTYAEEATKFDKIKTAEGVKLYVDAVALGYLKGCEVDFVNDGVNSSFVFNNVFQSVGGSGGCSACGASGGCGA</sequence>
<dbReference type="InterPro" id="IPR050322">
    <property type="entry name" value="Fe-S_cluster_asmbl/transfer"/>
</dbReference>
<name>A0A3B1AB23_9ZZZZ</name>
<dbReference type="EMBL" id="UOFS01000030">
    <property type="protein sequence ID" value="VAW96827.1"/>
    <property type="molecule type" value="Genomic_DNA"/>
</dbReference>
<dbReference type="PANTHER" id="PTHR10072:SF41">
    <property type="entry name" value="IRON-SULFUR CLUSTER ASSEMBLY 1 HOMOLOG, MITOCHONDRIAL"/>
    <property type="match status" value="1"/>
</dbReference>
<reference evidence="3" key="1">
    <citation type="submission" date="2018-06" db="EMBL/GenBank/DDBJ databases">
        <authorList>
            <person name="Zhirakovskaya E."/>
        </authorList>
    </citation>
    <scope>NUCLEOTIDE SEQUENCE</scope>
</reference>
<dbReference type="InterPro" id="IPR016092">
    <property type="entry name" value="ATAP"/>
</dbReference>
<organism evidence="3">
    <name type="scientific">hydrothermal vent metagenome</name>
    <dbReference type="NCBI Taxonomy" id="652676"/>
    <lineage>
        <taxon>unclassified sequences</taxon>
        <taxon>metagenomes</taxon>
        <taxon>ecological metagenomes</taxon>
    </lineage>
</organism>
<dbReference type="NCBIfam" id="TIGR00049">
    <property type="entry name" value="iron-sulfur cluster assembly accessory protein"/>
    <property type="match status" value="1"/>
</dbReference>
<dbReference type="AlphaFoldDB" id="A0A3B1AB23"/>
<dbReference type="GO" id="GO:0051537">
    <property type="term" value="F:2 iron, 2 sulfur cluster binding"/>
    <property type="evidence" value="ECO:0007669"/>
    <property type="project" value="TreeGrafter"/>
</dbReference>
<gene>
    <name evidence="3" type="ORF">MNBD_GAMMA22-1223</name>
</gene>
<proteinExistence type="inferred from homology"/>
<evidence type="ECO:0000259" key="2">
    <source>
        <dbReference type="Pfam" id="PF01521"/>
    </source>
</evidence>
<dbReference type="InterPro" id="IPR035903">
    <property type="entry name" value="HesB-like_dom_sf"/>
</dbReference>
<evidence type="ECO:0000313" key="3">
    <source>
        <dbReference type="EMBL" id="VAW96827.1"/>
    </source>
</evidence>
<protein>
    <recommendedName>
        <fullName evidence="2">Core domain-containing protein</fullName>
    </recommendedName>
</protein>
<dbReference type="Pfam" id="PF01521">
    <property type="entry name" value="Fe-S_biosyn"/>
    <property type="match status" value="1"/>
</dbReference>
<dbReference type="PANTHER" id="PTHR10072">
    <property type="entry name" value="IRON-SULFUR CLUSTER ASSEMBLY PROTEIN"/>
    <property type="match status" value="1"/>
</dbReference>
<dbReference type="GO" id="GO:0005737">
    <property type="term" value="C:cytoplasm"/>
    <property type="evidence" value="ECO:0007669"/>
    <property type="project" value="TreeGrafter"/>
</dbReference>